<organism evidence="1 2">
    <name type="scientific">Pacificitalea manganoxidans</name>
    <dbReference type="NCBI Taxonomy" id="1411902"/>
    <lineage>
        <taxon>Bacteria</taxon>
        <taxon>Pseudomonadati</taxon>
        <taxon>Pseudomonadota</taxon>
        <taxon>Alphaproteobacteria</taxon>
        <taxon>Rhodobacterales</taxon>
        <taxon>Paracoccaceae</taxon>
        <taxon>Pacificitalea</taxon>
    </lineage>
</organism>
<dbReference type="OrthoDB" id="791062at2"/>
<dbReference type="KEGG" id="cmag:CBW24_06130"/>
<dbReference type="Proteomes" id="UP000219050">
    <property type="component" value="Chromosome"/>
</dbReference>
<accession>A0A291LY51</accession>
<dbReference type="AlphaFoldDB" id="A0A291LY51"/>
<dbReference type="RefSeq" id="WP_097373013.1">
    <property type="nucleotide sequence ID" value="NZ_CP021404.1"/>
</dbReference>
<name>A0A291LY51_9RHOB</name>
<evidence type="ECO:0000313" key="2">
    <source>
        <dbReference type="Proteomes" id="UP000219050"/>
    </source>
</evidence>
<sequence length="227" mass="26385">MSEVIEITVYRLDELSDAARDKARVWYREGGFDDDWYDAVYEDFQRVAEILGLNLKTRTVRLTGGGTRQDPCIWFRGFWSQGEGACFETFYAYRKGAPRLIREYAPEDIELHCIADALQAIQRRNFYQLRAEATHRGHYYHEYCMAISVERDSPSWQDSTADAEEVVIEALRDLARWLYRQLEREYDYLSSDEVVDEAIIANGYTFTEAGQPLGEEARPQNSSRNSA</sequence>
<gene>
    <name evidence="1" type="ORF">CBW24_06130</name>
</gene>
<proteinExistence type="predicted"/>
<dbReference type="EMBL" id="CP021404">
    <property type="protein sequence ID" value="ATI41622.1"/>
    <property type="molecule type" value="Genomic_DNA"/>
</dbReference>
<reference evidence="1 2" key="1">
    <citation type="submission" date="2017-05" db="EMBL/GenBank/DDBJ databases">
        <title>Comparative genomic and metabolic analysis of manganese-oxidizing mechanisms in Celeribater manganoxidans DY25T: its adaption to the environment of polymetallic nodule.</title>
        <authorList>
            <person name="Wang X."/>
        </authorList>
    </citation>
    <scope>NUCLEOTIDE SEQUENCE [LARGE SCALE GENOMIC DNA]</scope>
    <source>
        <strain evidence="1 2">DY25</strain>
    </source>
</reference>
<keyword evidence="2" id="KW-1185">Reference proteome</keyword>
<evidence type="ECO:0000313" key="1">
    <source>
        <dbReference type="EMBL" id="ATI41622.1"/>
    </source>
</evidence>
<protein>
    <submittedName>
        <fullName evidence="1">Antitoxin of toxin-antitoxin stability system</fullName>
    </submittedName>
</protein>